<evidence type="ECO:0000313" key="4">
    <source>
        <dbReference type="EMBL" id="SMF35920.1"/>
    </source>
</evidence>
<dbReference type="Gene3D" id="1.10.10.60">
    <property type="entry name" value="Homeodomain-like"/>
    <property type="match status" value="1"/>
</dbReference>
<dbReference type="RefSeq" id="WP_085103877.1">
    <property type="nucleotide sequence ID" value="NZ_FWZU01000005.1"/>
</dbReference>
<dbReference type="Gene3D" id="1.10.357.10">
    <property type="entry name" value="Tetracycline Repressor, domain 2"/>
    <property type="match status" value="1"/>
</dbReference>
<keyword evidence="1 2" id="KW-0238">DNA-binding</keyword>
<gene>
    <name evidence="4" type="ORF">SAMN06295933_3126</name>
</gene>
<feature type="DNA-binding region" description="H-T-H motif" evidence="2">
    <location>
        <begin position="34"/>
        <end position="53"/>
    </location>
</feature>
<dbReference type="InterPro" id="IPR009057">
    <property type="entry name" value="Homeodomain-like_sf"/>
</dbReference>
<dbReference type="InterPro" id="IPR001647">
    <property type="entry name" value="HTH_TetR"/>
</dbReference>
<dbReference type="InterPro" id="IPR050624">
    <property type="entry name" value="HTH-type_Tx_Regulator"/>
</dbReference>
<dbReference type="PROSITE" id="PS50977">
    <property type="entry name" value="HTH_TETR_2"/>
    <property type="match status" value="1"/>
</dbReference>
<dbReference type="Proteomes" id="UP000192906">
    <property type="component" value="Unassembled WGS sequence"/>
</dbReference>
<keyword evidence="5" id="KW-1185">Reference proteome</keyword>
<dbReference type="PANTHER" id="PTHR43479:SF11">
    <property type="entry name" value="ACREF_ENVCD OPERON REPRESSOR-RELATED"/>
    <property type="match status" value="1"/>
</dbReference>
<dbReference type="Pfam" id="PF00440">
    <property type="entry name" value="TetR_N"/>
    <property type="match status" value="1"/>
</dbReference>
<sequence length="202" mass="22811">MPRAPVQRRSKDKKRKLIVAGMKLFSDKGFHKTNISEIAEKAGVSVGSFYGYFEDKKDLLIEVSQAYGNSIIKGIYENIADEAPISKDSTTIIEFLVNSAKQAHMLSTELHREMLALKNREPEMAKLDKRITESFQDGIEAILKKCGSRITVKNTTTAAKLVAGAIEETMHRCYIEKLEETAEPMLSELVKMCTWYLFKPTD</sequence>
<protein>
    <submittedName>
        <fullName evidence="4">Transcriptional regulator, TetR family</fullName>
    </submittedName>
</protein>
<feature type="domain" description="HTH tetR-type" evidence="3">
    <location>
        <begin position="11"/>
        <end position="71"/>
    </location>
</feature>
<dbReference type="Pfam" id="PF17918">
    <property type="entry name" value="TetR_C_15"/>
    <property type="match status" value="1"/>
</dbReference>
<proteinExistence type="predicted"/>
<dbReference type="SUPFAM" id="SSF46689">
    <property type="entry name" value="Homeodomain-like"/>
    <property type="match status" value="1"/>
</dbReference>
<dbReference type="STRING" id="1519643.SAMN06295933_3126"/>
<dbReference type="GO" id="GO:0003677">
    <property type="term" value="F:DNA binding"/>
    <property type="evidence" value="ECO:0007669"/>
    <property type="project" value="UniProtKB-UniRule"/>
</dbReference>
<dbReference type="InterPro" id="IPR041669">
    <property type="entry name" value="TetR_C_15"/>
</dbReference>
<evidence type="ECO:0000256" key="1">
    <source>
        <dbReference type="ARBA" id="ARBA00023125"/>
    </source>
</evidence>
<dbReference type="PANTHER" id="PTHR43479">
    <property type="entry name" value="ACREF/ENVCD OPERON REPRESSOR-RELATED"/>
    <property type="match status" value="1"/>
</dbReference>
<dbReference type="OrthoDB" id="9793734at2"/>
<evidence type="ECO:0000313" key="5">
    <source>
        <dbReference type="Proteomes" id="UP000192906"/>
    </source>
</evidence>
<evidence type="ECO:0000259" key="3">
    <source>
        <dbReference type="PROSITE" id="PS50977"/>
    </source>
</evidence>
<dbReference type="EMBL" id="FWZU01000005">
    <property type="protein sequence ID" value="SMF35920.1"/>
    <property type="molecule type" value="Genomic_DNA"/>
</dbReference>
<dbReference type="PRINTS" id="PR00455">
    <property type="entry name" value="HTHTETR"/>
</dbReference>
<name>A0A1X7EM69_9BACT</name>
<accession>A0A1X7EM69</accession>
<organism evidence="4 5">
    <name type="scientific">Desulfovibrio gilichinskyi</name>
    <dbReference type="NCBI Taxonomy" id="1519643"/>
    <lineage>
        <taxon>Bacteria</taxon>
        <taxon>Pseudomonadati</taxon>
        <taxon>Thermodesulfobacteriota</taxon>
        <taxon>Desulfovibrionia</taxon>
        <taxon>Desulfovibrionales</taxon>
        <taxon>Desulfovibrionaceae</taxon>
        <taxon>Desulfovibrio</taxon>
    </lineage>
</organism>
<dbReference type="AlphaFoldDB" id="A0A1X7EM69"/>
<reference evidence="5" key="1">
    <citation type="submission" date="2017-04" db="EMBL/GenBank/DDBJ databases">
        <authorList>
            <person name="Varghese N."/>
            <person name="Submissions S."/>
        </authorList>
    </citation>
    <scope>NUCLEOTIDE SEQUENCE [LARGE SCALE GENOMIC DNA]</scope>
    <source>
        <strain evidence="5">K3S</strain>
    </source>
</reference>
<evidence type="ECO:0000256" key="2">
    <source>
        <dbReference type="PROSITE-ProRule" id="PRU00335"/>
    </source>
</evidence>